<proteinExistence type="predicted"/>
<dbReference type="EMBL" id="BLXT01006999">
    <property type="protein sequence ID" value="GFO35475.1"/>
    <property type="molecule type" value="Genomic_DNA"/>
</dbReference>
<sequence length="89" mass="10427">MIWESRAFLSLRKMTRRESPPSPERYRLTFKIPARAEMRALVVYVPGLDNHRVVVDRWRRVTHLASYLCRLPQIGLLSPQRLGLVRSVG</sequence>
<evidence type="ECO:0000313" key="2">
    <source>
        <dbReference type="Proteomes" id="UP000735302"/>
    </source>
</evidence>
<dbReference type="AlphaFoldDB" id="A0AAV4CUA0"/>
<keyword evidence="2" id="KW-1185">Reference proteome</keyword>
<protein>
    <submittedName>
        <fullName evidence="1">Uncharacterized protein</fullName>
    </submittedName>
</protein>
<name>A0AAV4CUA0_9GAST</name>
<gene>
    <name evidence="1" type="ORF">PoB_006198000</name>
</gene>
<comment type="caution">
    <text evidence="1">The sequence shown here is derived from an EMBL/GenBank/DDBJ whole genome shotgun (WGS) entry which is preliminary data.</text>
</comment>
<reference evidence="1 2" key="1">
    <citation type="journal article" date="2021" name="Elife">
        <title>Chloroplast acquisition without the gene transfer in kleptoplastic sea slugs, Plakobranchus ocellatus.</title>
        <authorList>
            <person name="Maeda T."/>
            <person name="Takahashi S."/>
            <person name="Yoshida T."/>
            <person name="Shimamura S."/>
            <person name="Takaki Y."/>
            <person name="Nagai Y."/>
            <person name="Toyoda A."/>
            <person name="Suzuki Y."/>
            <person name="Arimoto A."/>
            <person name="Ishii H."/>
            <person name="Satoh N."/>
            <person name="Nishiyama T."/>
            <person name="Hasebe M."/>
            <person name="Maruyama T."/>
            <person name="Minagawa J."/>
            <person name="Obokata J."/>
            <person name="Shigenobu S."/>
        </authorList>
    </citation>
    <scope>NUCLEOTIDE SEQUENCE [LARGE SCALE GENOMIC DNA]</scope>
</reference>
<organism evidence="1 2">
    <name type="scientific">Plakobranchus ocellatus</name>
    <dbReference type="NCBI Taxonomy" id="259542"/>
    <lineage>
        <taxon>Eukaryota</taxon>
        <taxon>Metazoa</taxon>
        <taxon>Spiralia</taxon>
        <taxon>Lophotrochozoa</taxon>
        <taxon>Mollusca</taxon>
        <taxon>Gastropoda</taxon>
        <taxon>Heterobranchia</taxon>
        <taxon>Euthyneura</taxon>
        <taxon>Panpulmonata</taxon>
        <taxon>Sacoglossa</taxon>
        <taxon>Placobranchoidea</taxon>
        <taxon>Plakobranchidae</taxon>
        <taxon>Plakobranchus</taxon>
    </lineage>
</organism>
<accession>A0AAV4CUA0</accession>
<dbReference type="Proteomes" id="UP000735302">
    <property type="component" value="Unassembled WGS sequence"/>
</dbReference>
<evidence type="ECO:0000313" key="1">
    <source>
        <dbReference type="EMBL" id="GFO35475.1"/>
    </source>
</evidence>